<dbReference type="AlphaFoldDB" id="A0A6I6F2W1"/>
<dbReference type="GO" id="GO:0052621">
    <property type="term" value="F:diguanylate cyclase activity"/>
    <property type="evidence" value="ECO:0007669"/>
    <property type="project" value="TreeGrafter"/>
</dbReference>
<dbReference type="PANTHER" id="PTHR45138">
    <property type="entry name" value="REGULATORY COMPONENTS OF SENSORY TRANSDUCTION SYSTEM"/>
    <property type="match status" value="1"/>
</dbReference>
<dbReference type="SUPFAM" id="SSF55781">
    <property type="entry name" value="GAF domain-like"/>
    <property type="match status" value="1"/>
</dbReference>
<dbReference type="PROSITE" id="PS50887">
    <property type="entry name" value="GGDEF"/>
    <property type="match status" value="1"/>
</dbReference>
<gene>
    <name evidence="3" type="ORF">GOM49_06470</name>
</gene>
<dbReference type="Gene3D" id="3.30.70.270">
    <property type="match status" value="1"/>
</dbReference>
<evidence type="ECO:0000313" key="4">
    <source>
        <dbReference type="Proteomes" id="UP000422764"/>
    </source>
</evidence>
<dbReference type="EMBL" id="CP046522">
    <property type="protein sequence ID" value="QGU94788.1"/>
    <property type="molecule type" value="Genomic_DNA"/>
</dbReference>
<evidence type="ECO:0000313" key="3">
    <source>
        <dbReference type="EMBL" id="QGU94788.1"/>
    </source>
</evidence>
<dbReference type="InterPro" id="IPR000160">
    <property type="entry name" value="GGDEF_dom"/>
</dbReference>
<dbReference type="Pfam" id="PF00990">
    <property type="entry name" value="GGDEF"/>
    <property type="match status" value="1"/>
</dbReference>
<dbReference type="SMART" id="SM00028">
    <property type="entry name" value="TPR"/>
    <property type="match status" value="5"/>
</dbReference>
<accession>A0A6I6F2W1</accession>
<dbReference type="InterPro" id="IPR019734">
    <property type="entry name" value="TPR_rpt"/>
</dbReference>
<dbReference type="InterPro" id="IPR029787">
    <property type="entry name" value="Nucleotide_cyclase"/>
</dbReference>
<evidence type="ECO:0000259" key="2">
    <source>
        <dbReference type="PROSITE" id="PS50887"/>
    </source>
</evidence>
<dbReference type="NCBIfam" id="TIGR00254">
    <property type="entry name" value="GGDEF"/>
    <property type="match status" value="1"/>
</dbReference>
<dbReference type="SUPFAM" id="SSF55073">
    <property type="entry name" value="Nucleotide cyclase"/>
    <property type="match status" value="1"/>
</dbReference>
<dbReference type="Proteomes" id="UP000422764">
    <property type="component" value="Chromosome"/>
</dbReference>
<dbReference type="PANTHER" id="PTHR45138:SF9">
    <property type="entry name" value="DIGUANYLATE CYCLASE DGCM-RELATED"/>
    <property type="match status" value="1"/>
</dbReference>
<reference evidence="3 4" key="1">
    <citation type="submission" date="2019-12" db="EMBL/GenBank/DDBJ databases">
        <title>Genome sequenceing of Clostridium bovifaecis.</title>
        <authorList>
            <person name="Yao Y."/>
        </authorList>
    </citation>
    <scope>NUCLEOTIDE SEQUENCE [LARGE SCALE GENOMIC DNA]</scope>
    <source>
        <strain evidence="3 4">BXX</strain>
    </source>
</reference>
<name>A0A6I6F2W1_9CLOT</name>
<keyword evidence="4" id="KW-1185">Reference proteome</keyword>
<keyword evidence="1" id="KW-0802">TPR repeat</keyword>
<feature type="domain" description="GGDEF" evidence="2">
    <location>
        <begin position="653"/>
        <end position="784"/>
    </location>
</feature>
<dbReference type="InterPro" id="IPR029016">
    <property type="entry name" value="GAF-like_dom_sf"/>
</dbReference>
<dbReference type="SMART" id="SM00267">
    <property type="entry name" value="GGDEF"/>
    <property type="match status" value="1"/>
</dbReference>
<dbReference type="InterPro" id="IPR050469">
    <property type="entry name" value="Diguanylate_Cyclase"/>
</dbReference>
<dbReference type="Gene3D" id="1.25.40.10">
    <property type="entry name" value="Tetratricopeptide repeat domain"/>
    <property type="match status" value="3"/>
</dbReference>
<dbReference type="Gene3D" id="3.30.450.40">
    <property type="match status" value="1"/>
</dbReference>
<proteinExistence type="predicted"/>
<sequence length="958" mass="112490">MSRICLGRDENERAISICKDAIELCGNENLKYKAMLYNTLGTAYMELNKAEESIKNYKESYKCSKNINYGEGLVLALNNLAVVYGDYYQRADKTEEYLLNAKEICENDKLIYYEVLALVNLGEVYLGKYDYEKSLKYFLEGLRKSKEINFEKIVFYSLNQLSMVYYRLNDYEMAYRYYTLSEEEFKNYKKQVREEADFYRLQGEFLFNIGSIERSQKYLEESLKIYNDQEFTLKWKSEIQIQYLNLIKEDNPENLRYYIEKIEILLGCFKEESKRFEVVYDTVLILYKKGKRDLALSLLDKYKFNSKNNIHPRINIKYMHVNSILAQDDDKIELLHSALKTANRLKEHKIKCELCIELGNWYLHRENYVRAANYYFESCKIIRQLLSKLPEIIKEQYIKVNNLDEPFYKLIDIRNNYMDNKVDYTEVNSTEELLEFKYSIDMLKESVFIEEARVVYSKYYSNTAKNELDIINNLTSDSMANLEIILRYLSWTTLATKGKILLEGENEKYVTLVSLKEDSNDIENINILKKVKNTKVPMLLNYPYASKEDMAIICIPIIMKNLKGMAVEGRKKNRRGYGIVKGYIYLSSDKVLNNFNDDSLKKCMNLTSLIDYILEKYQLKVSSSLDTLTGTLTRQYLEDKLEDLIEEAIENKGTFSLIMFDLDNFKNVNDNYGHQIGDEVLKKVSSVILENIRSQDICGRYGGEEFIILLPNVDKEEAKKVSDRLRRKIKKKVILGDSTPVTISMGIASYPEHGYLKYELIEKADHALYVAKDLGKDRCEVWKREFGSDIKHGNKLSGIVSGSLVQDSRNVSAIIELINVMNEELDIEKKIYKSLGEIMNILSAEYASVIYLEDSEIKERFKRKINEESWYSEKIYNDKIIKDVITQKQGICTIYWDEELEYDLINEVSEWYSVMASPVIKNNDVKYIIYVAVPLKLKRFSHKDLNFFNTMCKIIRLM</sequence>
<feature type="repeat" description="TPR" evidence="1">
    <location>
        <begin position="34"/>
        <end position="67"/>
    </location>
</feature>
<dbReference type="SUPFAM" id="SSF48452">
    <property type="entry name" value="TPR-like"/>
    <property type="match status" value="1"/>
</dbReference>
<dbReference type="InterPro" id="IPR043128">
    <property type="entry name" value="Rev_trsase/Diguanyl_cyclase"/>
</dbReference>
<dbReference type="CDD" id="cd01949">
    <property type="entry name" value="GGDEF"/>
    <property type="match status" value="1"/>
</dbReference>
<dbReference type="Pfam" id="PF13181">
    <property type="entry name" value="TPR_8"/>
    <property type="match status" value="1"/>
</dbReference>
<dbReference type="InterPro" id="IPR011990">
    <property type="entry name" value="TPR-like_helical_dom_sf"/>
</dbReference>
<feature type="repeat" description="TPR" evidence="1">
    <location>
        <begin position="115"/>
        <end position="148"/>
    </location>
</feature>
<dbReference type="FunFam" id="3.30.70.270:FF:000001">
    <property type="entry name" value="Diguanylate cyclase domain protein"/>
    <property type="match status" value="1"/>
</dbReference>
<dbReference type="PROSITE" id="PS50005">
    <property type="entry name" value="TPR"/>
    <property type="match status" value="2"/>
</dbReference>
<evidence type="ECO:0000256" key="1">
    <source>
        <dbReference type="PROSITE-ProRule" id="PRU00339"/>
    </source>
</evidence>
<protein>
    <submittedName>
        <fullName evidence="3">Diguanylate cyclase</fullName>
    </submittedName>
</protein>
<organism evidence="3 4">
    <name type="scientific">Clostridium bovifaecis</name>
    <dbReference type="NCBI Taxonomy" id="2184719"/>
    <lineage>
        <taxon>Bacteria</taxon>
        <taxon>Bacillati</taxon>
        <taxon>Bacillota</taxon>
        <taxon>Clostridia</taxon>
        <taxon>Eubacteriales</taxon>
        <taxon>Clostridiaceae</taxon>
        <taxon>Clostridium</taxon>
    </lineage>
</organism>